<sequence>MLKQYKLKDYHFRLIILIMALSTIGVFVVGSALKAVQNKQLFGVILGLCVMIVISLIDYKYILNYYWILYFANIGFLLLVRFFGDDAGGATRWIDIGFRFQPSELSKILLIIFFAEFFNRHIDDLNTLKTLALTGILILIPWLLILKQPALSTSIVVALIFCVIIYIAGLSPKIIGCIFALFVPLAGIFISIILQPNQSLLQGYQFRRIMAWLHPENKLYLDLTLQQKNSIMAIGSGQLFGKGLNNTMISSVKNGDFVSESHTDFIFSVVGEELGFVGGCVVIGLLLLIVLECIWIGKNAKDKTGTMICCGMAALIAFQSFINISVVTRLLPNTGLVLPFVSYGLSSLISLFIGMGLVLNVGLQPKKY</sequence>
<organism evidence="7 8">
    <name type="scientific">Anaerosacchariphilus polymeriproducens</name>
    <dbReference type="NCBI Taxonomy" id="1812858"/>
    <lineage>
        <taxon>Bacteria</taxon>
        <taxon>Bacillati</taxon>
        <taxon>Bacillota</taxon>
        <taxon>Clostridia</taxon>
        <taxon>Lachnospirales</taxon>
        <taxon>Lachnospiraceae</taxon>
        <taxon>Anaerosacchariphilus</taxon>
    </lineage>
</organism>
<feature type="transmembrane region" description="Helical" evidence="6">
    <location>
        <begin position="151"/>
        <end position="168"/>
    </location>
</feature>
<dbReference type="AlphaFoldDB" id="A0A371AU24"/>
<reference evidence="7 8" key="1">
    <citation type="submission" date="2018-07" db="EMBL/GenBank/DDBJ databases">
        <title>Anaerosacharophilus polymeroproducens gen. nov. sp. nov., an anaerobic bacterium isolated from salt field.</title>
        <authorList>
            <person name="Kim W."/>
            <person name="Yang S.-H."/>
            <person name="Oh J."/>
            <person name="Lee J.-H."/>
            <person name="Kwon K.K."/>
        </authorList>
    </citation>
    <scope>NUCLEOTIDE SEQUENCE [LARGE SCALE GENOMIC DNA]</scope>
    <source>
        <strain evidence="7 8">MCWD5</strain>
    </source>
</reference>
<evidence type="ECO:0000313" key="7">
    <source>
        <dbReference type="EMBL" id="RDU23058.1"/>
    </source>
</evidence>
<feature type="transmembrane region" description="Helical" evidence="6">
    <location>
        <begin position="127"/>
        <end position="145"/>
    </location>
</feature>
<evidence type="ECO:0000256" key="1">
    <source>
        <dbReference type="ARBA" id="ARBA00004141"/>
    </source>
</evidence>
<evidence type="ECO:0000256" key="3">
    <source>
        <dbReference type="ARBA" id="ARBA00022960"/>
    </source>
</evidence>
<comment type="subcellular location">
    <subcellularLocation>
        <location evidence="1">Membrane</location>
        <topology evidence="1">Multi-pass membrane protein</topology>
    </subcellularLocation>
</comment>
<dbReference type="GO" id="GO:0005886">
    <property type="term" value="C:plasma membrane"/>
    <property type="evidence" value="ECO:0007669"/>
    <property type="project" value="TreeGrafter"/>
</dbReference>
<feature type="transmembrane region" description="Helical" evidence="6">
    <location>
        <begin position="39"/>
        <end position="57"/>
    </location>
</feature>
<dbReference type="OrthoDB" id="9812661at2"/>
<feature type="transmembrane region" description="Helical" evidence="6">
    <location>
        <begin position="274"/>
        <end position="296"/>
    </location>
</feature>
<dbReference type="Pfam" id="PF01098">
    <property type="entry name" value="FTSW_RODA_SPOVE"/>
    <property type="match status" value="1"/>
</dbReference>
<evidence type="ECO:0000256" key="6">
    <source>
        <dbReference type="SAM" id="Phobius"/>
    </source>
</evidence>
<keyword evidence="4 6" id="KW-1133">Transmembrane helix</keyword>
<dbReference type="RefSeq" id="WP_115482400.1">
    <property type="nucleotide sequence ID" value="NZ_QRCT01000034.1"/>
</dbReference>
<feature type="transmembrane region" description="Helical" evidence="6">
    <location>
        <begin position="308"/>
        <end position="328"/>
    </location>
</feature>
<proteinExistence type="predicted"/>
<feature type="transmembrane region" description="Helical" evidence="6">
    <location>
        <begin position="340"/>
        <end position="363"/>
    </location>
</feature>
<keyword evidence="8" id="KW-1185">Reference proteome</keyword>
<keyword evidence="2 6" id="KW-0812">Transmembrane</keyword>
<feature type="transmembrane region" description="Helical" evidence="6">
    <location>
        <begin position="12"/>
        <end position="33"/>
    </location>
</feature>
<evidence type="ECO:0000256" key="4">
    <source>
        <dbReference type="ARBA" id="ARBA00022989"/>
    </source>
</evidence>
<keyword evidence="3" id="KW-0133">Cell shape</keyword>
<evidence type="ECO:0000313" key="8">
    <source>
        <dbReference type="Proteomes" id="UP000255036"/>
    </source>
</evidence>
<name>A0A371AU24_9FIRM</name>
<dbReference type="InterPro" id="IPR001182">
    <property type="entry name" value="FtsW/RodA"/>
</dbReference>
<dbReference type="GO" id="GO:0015648">
    <property type="term" value="F:lipid-linked peptidoglycan transporter activity"/>
    <property type="evidence" value="ECO:0007669"/>
    <property type="project" value="TreeGrafter"/>
</dbReference>
<dbReference type="PANTHER" id="PTHR30474">
    <property type="entry name" value="CELL CYCLE PROTEIN"/>
    <property type="match status" value="1"/>
</dbReference>
<dbReference type="GO" id="GO:0032153">
    <property type="term" value="C:cell division site"/>
    <property type="evidence" value="ECO:0007669"/>
    <property type="project" value="TreeGrafter"/>
</dbReference>
<protein>
    <submittedName>
        <fullName evidence="7">Rod shape-determining protein RodA</fullName>
    </submittedName>
</protein>
<keyword evidence="5 6" id="KW-0472">Membrane</keyword>
<dbReference type="EMBL" id="QRCT01000034">
    <property type="protein sequence ID" value="RDU23058.1"/>
    <property type="molecule type" value="Genomic_DNA"/>
</dbReference>
<dbReference type="Proteomes" id="UP000255036">
    <property type="component" value="Unassembled WGS sequence"/>
</dbReference>
<comment type="caution">
    <text evidence="7">The sequence shown here is derived from an EMBL/GenBank/DDBJ whole genome shotgun (WGS) entry which is preliminary data.</text>
</comment>
<feature type="transmembrane region" description="Helical" evidence="6">
    <location>
        <begin position="64"/>
        <end position="84"/>
    </location>
</feature>
<feature type="transmembrane region" description="Helical" evidence="6">
    <location>
        <begin position="175"/>
        <end position="194"/>
    </location>
</feature>
<gene>
    <name evidence="7" type="ORF">DWV06_11895</name>
</gene>
<dbReference type="GO" id="GO:0051301">
    <property type="term" value="P:cell division"/>
    <property type="evidence" value="ECO:0007669"/>
    <property type="project" value="InterPro"/>
</dbReference>
<dbReference type="PANTHER" id="PTHR30474:SF1">
    <property type="entry name" value="PEPTIDOGLYCAN GLYCOSYLTRANSFERASE MRDB"/>
    <property type="match status" value="1"/>
</dbReference>
<evidence type="ECO:0000256" key="2">
    <source>
        <dbReference type="ARBA" id="ARBA00022692"/>
    </source>
</evidence>
<dbReference type="GO" id="GO:0008360">
    <property type="term" value="P:regulation of cell shape"/>
    <property type="evidence" value="ECO:0007669"/>
    <property type="project" value="UniProtKB-KW"/>
</dbReference>
<accession>A0A371AU24</accession>
<evidence type="ECO:0000256" key="5">
    <source>
        <dbReference type="ARBA" id="ARBA00023136"/>
    </source>
</evidence>